<dbReference type="InterPro" id="IPR036390">
    <property type="entry name" value="WH_DNA-bd_sf"/>
</dbReference>
<dbReference type="EMBL" id="JARXVH010000018">
    <property type="protein sequence ID" value="MDH6220804.1"/>
    <property type="molecule type" value="Genomic_DNA"/>
</dbReference>
<dbReference type="PANTHER" id="PTHR33164:SF99">
    <property type="entry name" value="MARR FAMILY REGULATORY PROTEIN"/>
    <property type="match status" value="1"/>
</dbReference>
<dbReference type="RefSeq" id="WP_280881556.1">
    <property type="nucleotide sequence ID" value="NZ_JARXVH010000018.1"/>
</dbReference>
<protein>
    <submittedName>
        <fullName evidence="2">DNA-binding MarR family transcriptional regulator</fullName>
    </submittedName>
</protein>
<comment type="caution">
    <text evidence="2">The sequence shown here is derived from an EMBL/GenBank/DDBJ whole genome shotgun (WGS) entry which is preliminary data.</text>
</comment>
<sequence length="150" mass="16803">MTAEDPLTPQEERFWRALMRVIVALPRSLDDDLLRATGLTLTEYVVLMSLSEAENQELRMTDLASATALSASRITRVVDALQSRGQVVKRRYEGDARGNVATITPEGLKRLQAAYPIHLASARKRVMDHLDGRSLPAMVRQFEALVEKLD</sequence>
<dbReference type="InterPro" id="IPR000835">
    <property type="entry name" value="HTH_MarR-typ"/>
</dbReference>
<dbReference type="SMART" id="SM00347">
    <property type="entry name" value="HTH_MARR"/>
    <property type="match status" value="1"/>
</dbReference>
<evidence type="ECO:0000313" key="3">
    <source>
        <dbReference type="Proteomes" id="UP001160499"/>
    </source>
</evidence>
<dbReference type="Proteomes" id="UP001160499">
    <property type="component" value="Unassembled WGS sequence"/>
</dbReference>
<name>A0ABT6LY87_9ACTN</name>
<gene>
    <name evidence="2" type="ORF">M2283_008146</name>
</gene>
<dbReference type="PROSITE" id="PS50995">
    <property type="entry name" value="HTH_MARR_2"/>
    <property type="match status" value="1"/>
</dbReference>
<keyword evidence="3" id="KW-1185">Reference proteome</keyword>
<evidence type="ECO:0000313" key="2">
    <source>
        <dbReference type="EMBL" id="MDH6220804.1"/>
    </source>
</evidence>
<dbReference type="InterPro" id="IPR039422">
    <property type="entry name" value="MarR/SlyA-like"/>
</dbReference>
<dbReference type="SUPFAM" id="SSF46785">
    <property type="entry name" value="Winged helix' DNA-binding domain"/>
    <property type="match status" value="1"/>
</dbReference>
<organism evidence="2 3">
    <name type="scientific">Streptomyces pseudovenezuelae</name>
    <dbReference type="NCBI Taxonomy" id="67350"/>
    <lineage>
        <taxon>Bacteria</taxon>
        <taxon>Bacillati</taxon>
        <taxon>Actinomycetota</taxon>
        <taxon>Actinomycetes</taxon>
        <taxon>Kitasatosporales</taxon>
        <taxon>Streptomycetaceae</taxon>
        <taxon>Streptomyces</taxon>
        <taxon>Streptomyces aurantiacus group</taxon>
    </lineage>
</organism>
<dbReference type="Pfam" id="PF12802">
    <property type="entry name" value="MarR_2"/>
    <property type="match status" value="1"/>
</dbReference>
<accession>A0ABT6LY87</accession>
<keyword evidence="2" id="KW-0238">DNA-binding</keyword>
<reference evidence="2 3" key="1">
    <citation type="submission" date="2023-04" db="EMBL/GenBank/DDBJ databases">
        <title>Forest soil microbial communities from Buena Vista Peninsula, Colon Province, Panama.</title>
        <authorList>
            <person name="Bouskill N."/>
        </authorList>
    </citation>
    <scope>NUCLEOTIDE SEQUENCE [LARGE SCALE GENOMIC DNA]</scope>
    <source>
        <strain evidence="2 3">GGS1</strain>
    </source>
</reference>
<feature type="domain" description="HTH marR-type" evidence="1">
    <location>
        <begin position="11"/>
        <end position="150"/>
    </location>
</feature>
<dbReference type="InterPro" id="IPR036388">
    <property type="entry name" value="WH-like_DNA-bd_sf"/>
</dbReference>
<proteinExistence type="predicted"/>
<evidence type="ECO:0000259" key="1">
    <source>
        <dbReference type="PROSITE" id="PS50995"/>
    </source>
</evidence>
<dbReference type="GO" id="GO:0003677">
    <property type="term" value="F:DNA binding"/>
    <property type="evidence" value="ECO:0007669"/>
    <property type="project" value="UniProtKB-KW"/>
</dbReference>
<dbReference type="PANTHER" id="PTHR33164">
    <property type="entry name" value="TRANSCRIPTIONAL REGULATOR, MARR FAMILY"/>
    <property type="match status" value="1"/>
</dbReference>
<dbReference type="Gene3D" id="1.10.10.10">
    <property type="entry name" value="Winged helix-like DNA-binding domain superfamily/Winged helix DNA-binding domain"/>
    <property type="match status" value="1"/>
</dbReference>